<proteinExistence type="predicted"/>
<dbReference type="SUPFAM" id="SSF55781">
    <property type="entry name" value="GAF domain-like"/>
    <property type="match status" value="2"/>
</dbReference>
<name>A0A0A0M6B2_9GAMM</name>
<dbReference type="Proteomes" id="UP000030003">
    <property type="component" value="Unassembled WGS sequence"/>
</dbReference>
<evidence type="ECO:0000259" key="1">
    <source>
        <dbReference type="PROSITE" id="PS50883"/>
    </source>
</evidence>
<dbReference type="SMART" id="SM00065">
    <property type="entry name" value="GAF"/>
    <property type="match status" value="1"/>
</dbReference>
<protein>
    <recommendedName>
        <fullName evidence="5">Diguanylate cyclase</fullName>
    </recommendedName>
</protein>
<accession>A0A0A0M6B2</accession>
<dbReference type="eggNOG" id="COG5001">
    <property type="taxonomic scope" value="Bacteria"/>
</dbReference>
<comment type="caution">
    <text evidence="3">The sequence shown here is derived from an EMBL/GenBank/DDBJ whole genome shotgun (WGS) entry which is preliminary data.</text>
</comment>
<dbReference type="InterPro" id="IPR035919">
    <property type="entry name" value="EAL_sf"/>
</dbReference>
<dbReference type="InterPro" id="IPR003018">
    <property type="entry name" value="GAF"/>
</dbReference>
<gene>
    <name evidence="3" type="ORF">N791_00945</name>
</gene>
<dbReference type="Gene3D" id="3.20.20.450">
    <property type="entry name" value="EAL domain"/>
    <property type="match status" value="1"/>
</dbReference>
<dbReference type="Gene3D" id="3.30.450.40">
    <property type="match status" value="2"/>
</dbReference>
<dbReference type="SUPFAM" id="SSF55073">
    <property type="entry name" value="Nucleotide cyclase"/>
    <property type="match status" value="1"/>
</dbReference>
<evidence type="ECO:0008006" key="5">
    <source>
        <dbReference type="Google" id="ProtNLM"/>
    </source>
</evidence>
<dbReference type="SMART" id="SM00267">
    <property type="entry name" value="GGDEF"/>
    <property type="match status" value="1"/>
</dbReference>
<evidence type="ECO:0000313" key="4">
    <source>
        <dbReference type="Proteomes" id="UP000030003"/>
    </source>
</evidence>
<dbReference type="CDD" id="cd01948">
    <property type="entry name" value="EAL"/>
    <property type="match status" value="1"/>
</dbReference>
<dbReference type="PROSITE" id="PS50883">
    <property type="entry name" value="EAL"/>
    <property type="match status" value="1"/>
</dbReference>
<evidence type="ECO:0000313" key="3">
    <source>
        <dbReference type="EMBL" id="KGO98620.1"/>
    </source>
</evidence>
<evidence type="ECO:0000259" key="2">
    <source>
        <dbReference type="PROSITE" id="PS50887"/>
    </source>
</evidence>
<dbReference type="Pfam" id="PF00990">
    <property type="entry name" value="GGDEF"/>
    <property type="match status" value="1"/>
</dbReference>
<dbReference type="CDD" id="cd01949">
    <property type="entry name" value="GGDEF"/>
    <property type="match status" value="1"/>
</dbReference>
<sequence>MGVPIMRDGQSLGAIVVQSYTEEAGFSSEDQGLLEFVASHILTALDRKRSTELLERSVEMRTQQLAAVNRALQQQVVERERAERLQAALFEIARLATEDIDSGEFHARVHRVVGRLLNADNFYIGLLSDDGDRLEFPYYVDTCHPRLTASRPLARGLSELVLRSREPLLGTPARIAELEAAGEIEYRQEQGAPSACWLGAPLLSGEQVIGLVAVQSYTNEDEFGAIDMELLTFVASQIAYAVQRRRATEFQQQAYTRLEERVAERTAELRREIRERERIQDRLRHQVMHDALTGLPNRDQLRLRLGQAMERTRETPARHSALLYLDVDRFKVINDSLGHLAGDDFLCEVARRLQSCVRQPDLVARLAGDEFAILIEDVALDAEGRPAAAIAVAERALEALTEPMEMAGCTLEPSASIGIAVTRPHQQHIDDLVRDADTALYRAKALGRKRWQLYDDSLQHTAVDQLTVEGELRLALKRDEIEPWFQPIVRLGDGAIVGHEALMRWRHPERGVLAPADFLRVAEDSGLVESMDWRLFKRAFLAAAAREDGTYLSINVAPRHLQRSDFTSRLLGLLERTGLAPDRLRIEVTEGSLLENPERVRGVLQRLLDAGVGVALDDFGTGYSSLSYLHSFPLRILKMDRTFLADLHRQGNSGPVIQAVVGLAHALGMDVVAEGVEIEEQRAALLELGCGFGQGFLFGRPAEFAEQAEPALPA</sequence>
<dbReference type="InterPro" id="IPR043128">
    <property type="entry name" value="Rev_trsase/Diguanyl_cyclase"/>
</dbReference>
<dbReference type="AlphaFoldDB" id="A0A0A0M6B2"/>
<feature type="domain" description="EAL" evidence="1">
    <location>
        <begin position="465"/>
        <end position="714"/>
    </location>
</feature>
<dbReference type="InterPro" id="IPR050706">
    <property type="entry name" value="Cyclic-di-GMP_PDE-like"/>
</dbReference>
<dbReference type="EMBL" id="AVBH01000063">
    <property type="protein sequence ID" value="KGO98620.1"/>
    <property type="molecule type" value="Genomic_DNA"/>
</dbReference>
<dbReference type="Gene3D" id="3.30.70.270">
    <property type="match status" value="1"/>
</dbReference>
<dbReference type="STRING" id="1385515.GCA_000423325_02476"/>
<reference evidence="3 4" key="1">
    <citation type="submission" date="2013-08" db="EMBL/GenBank/DDBJ databases">
        <title>Genomic analysis of Lysobacter defluvii.</title>
        <authorList>
            <person name="Wang Q."/>
            <person name="Wang G."/>
        </authorList>
    </citation>
    <scope>NUCLEOTIDE SEQUENCE [LARGE SCALE GENOMIC DNA]</scope>
    <source>
        <strain evidence="3 4">IMMIB APB-9</strain>
    </source>
</reference>
<organism evidence="3 4">
    <name type="scientific">Lysobacter defluvii IMMIB APB-9 = DSM 18482</name>
    <dbReference type="NCBI Taxonomy" id="1385515"/>
    <lineage>
        <taxon>Bacteria</taxon>
        <taxon>Pseudomonadati</taxon>
        <taxon>Pseudomonadota</taxon>
        <taxon>Gammaproteobacteria</taxon>
        <taxon>Lysobacterales</taxon>
        <taxon>Lysobacteraceae</taxon>
        <taxon>Novilysobacter</taxon>
    </lineage>
</organism>
<keyword evidence="4" id="KW-1185">Reference proteome</keyword>
<dbReference type="Pfam" id="PF13185">
    <property type="entry name" value="GAF_2"/>
    <property type="match status" value="1"/>
</dbReference>
<dbReference type="InterPro" id="IPR029787">
    <property type="entry name" value="Nucleotide_cyclase"/>
</dbReference>
<dbReference type="PANTHER" id="PTHR33121:SF70">
    <property type="entry name" value="SIGNALING PROTEIN YKOW"/>
    <property type="match status" value="1"/>
</dbReference>
<dbReference type="GO" id="GO:0071111">
    <property type="term" value="F:cyclic-guanylate-specific phosphodiesterase activity"/>
    <property type="evidence" value="ECO:0007669"/>
    <property type="project" value="InterPro"/>
</dbReference>
<dbReference type="PROSITE" id="PS50887">
    <property type="entry name" value="GGDEF"/>
    <property type="match status" value="1"/>
</dbReference>
<feature type="domain" description="GGDEF" evidence="2">
    <location>
        <begin position="318"/>
        <end position="456"/>
    </location>
</feature>
<dbReference type="InterPro" id="IPR001633">
    <property type="entry name" value="EAL_dom"/>
</dbReference>
<dbReference type="PANTHER" id="PTHR33121">
    <property type="entry name" value="CYCLIC DI-GMP PHOSPHODIESTERASE PDEF"/>
    <property type="match status" value="1"/>
</dbReference>
<dbReference type="SMART" id="SM00052">
    <property type="entry name" value="EAL"/>
    <property type="match status" value="1"/>
</dbReference>
<dbReference type="Pfam" id="PF00563">
    <property type="entry name" value="EAL"/>
    <property type="match status" value="1"/>
</dbReference>
<dbReference type="InterPro" id="IPR000160">
    <property type="entry name" value="GGDEF_dom"/>
</dbReference>
<dbReference type="NCBIfam" id="TIGR00254">
    <property type="entry name" value="GGDEF"/>
    <property type="match status" value="1"/>
</dbReference>
<dbReference type="InterPro" id="IPR029016">
    <property type="entry name" value="GAF-like_dom_sf"/>
</dbReference>
<dbReference type="SUPFAM" id="SSF141868">
    <property type="entry name" value="EAL domain-like"/>
    <property type="match status" value="1"/>
</dbReference>